<keyword evidence="2" id="KW-0812">Transmembrane</keyword>
<name>A0ABR3SBM7_9PEZI</name>
<dbReference type="InterPro" id="IPR021838">
    <property type="entry name" value="DUF3431"/>
</dbReference>
<sequence length="352" mass="38935">MLAPQMRLSYRLATVAFVLLSILFLYNMSRTNESWVSSSVPLSSEPENSLPSGGIGAEEPEIPDTHSSTSIPPSHGGVLPTSTATVAPDDSPAPEDSVSKTTTAAPGEATVDSVDGVIVIGKLQSDNTDWVSEKLPKWQNAIYVVDNQSAPLHTPMNKGREANPYLTYIIENYHNLPRTIVFLHSHQDGYPGGWHTDTPDHSNVWSVEHLNVDFVQETGYVNLRCTHIPGCPDEIQPFRDPFDPSRASENHMMEAWKDLFGNSDVPNVIGAACCAQFAVSRNQVLKRPLDDYVRYRQWILDTSLEDDLSGRIIDIGMAYDAFAFADADKIKPFIDLAQYVLFPTHPFQSTTT</sequence>
<keyword evidence="4" id="KW-1185">Reference proteome</keyword>
<dbReference type="Proteomes" id="UP001521116">
    <property type="component" value="Unassembled WGS sequence"/>
</dbReference>
<feature type="transmembrane region" description="Helical" evidence="2">
    <location>
        <begin position="12"/>
        <end position="29"/>
    </location>
</feature>
<dbReference type="EMBL" id="JAJVDC020000345">
    <property type="protein sequence ID" value="KAL1614953.1"/>
    <property type="molecule type" value="Genomic_DNA"/>
</dbReference>
<feature type="compositionally biased region" description="Low complexity" evidence="1">
    <location>
        <begin position="38"/>
        <end position="52"/>
    </location>
</feature>
<protein>
    <submittedName>
        <fullName evidence="3">Uncharacterized protein</fullName>
    </submittedName>
</protein>
<organism evidence="3 4">
    <name type="scientific">Neofusicoccum ribis</name>
    <dbReference type="NCBI Taxonomy" id="45134"/>
    <lineage>
        <taxon>Eukaryota</taxon>
        <taxon>Fungi</taxon>
        <taxon>Dikarya</taxon>
        <taxon>Ascomycota</taxon>
        <taxon>Pezizomycotina</taxon>
        <taxon>Dothideomycetes</taxon>
        <taxon>Dothideomycetes incertae sedis</taxon>
        <taxon>Botryosphaeriales</taxon>
        <taxon>Botryosphaeriaceae</taxon>
        <taxon>Neofusicoccum</taxon>
    </lineage>
</organism>
<dbReference type="PANTHER" id="PTHR37490:SF2">
    <property type="match status" value="1"/>
</dbReference>
<proteinExistence type="predicted"/>
<accession>A0ABR3SBM7</accession>
<comment type="caution">
    <text evidence="3">The sequence shown here is derived from an EMBL/GenBank/DDBJ whole genome shotgun (WGS) entry which is preliminary data.</text>
</comment>
<feature type="region of interest" description="Disordered" evidence="1">
    <location>
        <begin position="38"/>
        <end position="109"/>
    </location>
</feature>
<keyword evidence="2" id="KW-1133">Transmembrane helix</keyword>
<dbReference type="Pfam" id="PF11913">
    <property type="entry name" value="DUF3431"/>
    <property type="match status" value="1"/>
</dbReference>
<gene>
    <name evidence="3" type="ORF">SLS56_011970</name>
</gene>
<evidence type="ECO:0000313" key="3">
    <source>
        <dbReference type="EMBL" id="KAL1614953.1"/>
    </source>
</evidence>
<reference evidence="3 4" key="1">
    <citation type="submission" date="2024-02" db="EMBL/GenBank/DDBJ databases">
        <title>De novo assembly and annotation of 12 fungi associated with fruit tree decline syndrome in Ontario, Canada.</title>
        <authorList>
            <person name="Sulman M."/>
            <person name="Ellouze W."/>
            <person name="Ilyukhin E."/>
        </authorList>
    </citation>
    <scope>NUCLEOTIDE SEQUENCE [LARGE SCALE GENOMIC DNA]</scope>
    <source>
        <strain evidence="3 4">M1-105</strain>
    </source>
</reference>
<evidence type="ECO:0000256" key="2">
    <source>
        <dbReference type="SAM" id="Phobius"/>
    </source>
</evidence>
<dbReference type="PANTHER" id="PTHR37490">
    <property type="entry name" value="EXPRESSED PROTEIN"/>
    <property type="match status" value="1"/>
</dbReference>
<evidence type="ECO:0000313" key="4">
    <source>
        <dbReference type="Proteomes" id="UP001521116"/>
    </source>
</evidence>
<evidence type="ECO:0000256" key="1">
    <source>
        <dbReference type="SAM" id="MobiDB-lite"/>
    </source>
</evidence>
<keyword evidence="2" id="KW-0472">Membrane</keyword>